<reference evidence="2" key="3">
    <citation type="submission" date="2025-09" db="UniProtKB">
        <authorList>
            <consortium name="Ensembl"/>
        </authorList>
    </citation>
    <scope>IDENTIFICATION</scope>
</reference>
<evidence type="ECO:0008006" key="4">
    <source>
        <dbReference type="Google" id="ProtNLM"/>
    </source>
</evidence>
<dbReference type="Proteomes" id="UP000694620">
    <property type="component" value="Chromosome 16"/>
</dbReference>
<organism evidence="2 3">
    <name type="scientific">Erpetoichthys calabaricus</name>
    <name type="common">Rope fish</name>
    <name type="synonym">Calamoichthys calabaricus</name>
    <dbReference type="NCBI Taxonomy" id="27687"/>
    <lineage>
        <taxon>Eukaryota</taxon>
        <taxon>Metazoa</taxon>
        <taxon>Chordata</taxon>
        <taxon>Craniata</taxon>
        <taxon>Vertebrata</taxon>
        <taxon>Euteleostomi</taxon>
        <taxon>Actinopterygii</taxon>
        <taxon>Polypteriformes</taxon>
        <taxon>Polypteridae</taxon>
        <taxon>Erpetoichthys</taxon>
    </lineage>
</organism>
<feature type="signal peptide" evidence="1">
    <location>
        <begin position="1"/>
        <end position="23"/>
    </location>
</feature>
<reference evidence="2" key="2">
    <citation type="submission" date="2025-08" db="UniProtKB">
        <authorList>
            <consortium name="Ensembl"/>
        </authorList>
    </citation>
    <scope>IDENTIFICATION</scope>
</reference>
<evidence type="ECO:0000256" key="1">
    <source>
        <dbReference type="SAM" id="SignalP"/>
    </source>
</evidence>
<dbReference type="InterPro" id="IPR013783">
    <property type="entry name" value="Ig-like_fold"/>
</dbReference>
<dbReference type="InterPro" id="IPR036179">
    <property type="entry name" value="Ig-like_dom_sf"/>
</dbReference>
<keyword evidence="1" id="KW-0732">Signal</keyword>
<name>A0A8C4ST17_ERPCA</name>
<dbReference type="Ensembl" id="ENSECRT00000022007.1">
    <property type="protein sequence ID" value="ENSECRP00000021540.1"/>
    <property type="gene ID" value="ENSECRG00000014541.1"/>
</dbReference>
<evidence type="ECO:0000313" key="3">
    <source>
        <dbReference type="Proteomes" id="UP000694620"/>
    </source>
</evidence>
<dbReference type="SUPFAM" id="SSF48726">
    <property type="entry name" value="Immunoglobulin"/>
    <property type="match status" value="1"/>
</dbReference>
<dbReference type="AlphaFoldDB" id="A0A8C4ST17"/>
<keyword evidence="3" id="KW-1185">Reference proteome</keyword>
<sequence length="168" mass="19331">MYLQNILLISFFFFCLLAEKCTASQKQEYLIQGSSGQDIILGHGLEVNSTVEIAWEFVTKDGKELVVAKANRQNVKVYTKFLDRVIVNNTHFLLTIKNLTYQDTGTYIGRLTYESGEIQSVSYKISIRGKDSYILNTFLCSSKVIKYDRVYKHFTYLCMKRFALSAIT</sequence>
<dbReference type="Gene3D" id="2.60.40.10">
    <property type="entry name" value="Immunoglobulins"/>
    <property type="match status" value="1"/>
</dbReference>
<proteinExistence type="predicted"/>
<evidence type="ECO:0000313" key="2">
    <source>
        <dbReference type="Ensembl" id="ENSECRP00000021540.1"/>
    </source>
</evidence>
<reference evidence="2" key="1">
    <citation type="submission" date="2021-06" db="EMBL/GenBank/DDBJ databases">
        <authorList>
            <consortium name="Wellcome Sanger Institute Data Sharing"/>
        </authorList>
    </citation>
    <scope>NUCLEOTIDE SEQUENCE [LARGE SCALE GENOMIC DNA]</scope>
</reference>
<accession>A0A8C4ST17</accession>
<feature type="chain" id="PRO_5034118653" description="Immunoglobulin subtype domain-containing protein" evidence="1">
    <location>
        <begin position="24"/>
        <end position="168"/>
    </location>
</feature>
<protein>
    <recommendedName>
        <fullName evidence="4">Immunoglobulin subtype domain-containing protein</fullName>
    </recommendedName>
</protein>